<organism evidence="2 3">
    <name type="scientific">Pterulicium gracile</name>
    <dbReference type="NCBI Taxonomy" id="1884261"/>
    <lineage>
        <taxon>Eukaryota</taxon>
        <taxon>Fungi</taxon>
        <taxon>Dikarya</taxon>
        <taxon>Basidiomycota</taxon>
        <taxon>Agaricomycotina</taxon>
        <taxon>Agaricomycetes</taxon>
        <taxon>Agaricomycetidae</taxon>
        <taxon>Agaricales</taxon>
        <taxon>Pleurotineae</taxon>
        <taxon>Pterulaceae</taxon>
        <taxon>Pterulicium</taxon>
    </lineage>
</organism>
<dbReference type="Proteomes" id="UP000305067">
    <property type="component" value="Unassembled WGS sequence"/>
</dbReference>
<name>A0A5C3R1K4_9AGAR</name>
<reference evidence="2 3" key="1">
    <citation type="journal article" date="2019" name="Nat. Ecol. Evol.">
        <title>Megaphylogeny resolves global patterns of mushroom evolution.</title>
        <authorList>
            <person name="Varga T."/>
            <person name="Krizsan K."/>
            <person name="Foldi C."/>
            <person name="Dima B."/>
            <person name="Sanchez-Garcia M."/>
            <person name="Sanchez-Ramirez S."/>
            <person name="Szollosi G.J."/>
            <person name="Szarkandi J.G."/>
            <person name="Papp V."/>
            <person name="Albert L."/>
            <person name="Andreopoulos W."/>
            <person name="Angelini C."/>
            <person name="Antonin V."/>
            <person name="Barry K.W."/>
            <person name="Bougher N.L."/>
            <person name="Buchanan P."/>
            <person name="Buyck B."/>
            <person name="Bense V."/>
            <person name="Catcheside P."/>
            <person name="Chovatia M."/>
            <person name="Cooper J."/>
            <person name="Damon W."/>
            <person name="Desjardin D."/>
            <person name="Finy P."/>
            <person name="Geml J."/>
            <person name="Haridas S."/>
            <person name="Hughes K."/>
            <person name="Justo A."/>
            <person name="Karasinski D."/>
            <person name="Kautmanova I."/>
            <person name="Kiss B."/>
            <person name="Kocsube S."/>
            <person name="Kotiranta H."/>
            <person name="LaButti K.M."/>
            <person name="Lechner B.E."/>
            <person name="Liimatainen K."/>
            <person name="Lipzen A."/>
            <person name="Lukacs Z."/>
            <person name="Mihaltcheva S."/>
            <person name="Morgado L.N."/>
            <person name="Niskanen T."/>
            <person name="Noordeloos M.E."/>
            <person name="Ohm R.A."/>
            <person name="Ortiz-Santana B."/>
            <person name="Ovrebo C."/>
            <person name="Racz N."/>
            <person name="Riley R."/>
            <person name="Savchenko A."/>
            <person name="Shiryaev A."/>
            <person name="Soop K."/>
            <person name="Spirin V."/>
            <person name="Szebenyi C."/>
            <person name="Tomsovsky M."/>
            <person name="Tulloss R.E."/>
            <person name="Uehling J."/>
            <person name="Grigoriev I.V."/>
            <person name="Vagvolgyi C."/>
            <person name="Papp T."/>
            <person name="Martin F.M."/>
            <person name="Miettinen O."/>
            <person name="Hibbett D.S."/>
            <person name="Nagy L.G."/>
        </authorList>
    </citation>
    <scope>NUCLEOTIDE SEQUENCE [LARGE SCALE GENOMIC DNA]</scope>
    <source>
        <strain evidence="2 3">CBS 309.79</strain>
    </source>
</reference>
<keyword evidence="3" id="KW-1185">Reference proteome</keyword>
<evidence type="ECO:0000256" key="1">
    <source>
        <dbReference type="SAM" id="MobiDB-lite"/>
    </source>
</evidence>
<evidence type="ECO:0000313" key="3">
    <source>
        <dbReference type="Proteomes" id="UP000305067"/>
    </source>
</evidence>
<feature type="compositionally biased region" description="Polar residues" evidence="1">
    <location>
        <begin position="143"/>
        <end position="158"/>
    </location>
</feature>
<evidence type="ECO:0000313" key="2">
    <source>
        <dbReference type="EMBL" id="TFL07538.1"/>
    </source>
</evidence>
<proteinExistence type="predicted"/>
<feature type="region of interest" description="Disordered" evidence="1">
    <location>
        <begin position="90"/>
        <end position="172"/>
    </location>
</feature>
<accession>A0A5C3R1K4</accession>
<sequence>MVENYTALFKTVAKYINRFVEANLRGQVRSLLKAIQPETIEPVIIDLSQDSSPPQVVKKQHTQQAVSVLSALSPSLSLVSSSASPVLHRLSSSAVPERPPSPQHASTTPSITPALPLATPINITPSIPTKPPVPSSPRIATTGMAQSTLPERPASTQHAPTTPSITPAPPQPVASVIQPAQVKAPVPSPQVATVGVRKFPHRQQLQSPRHHLRVLPGTSP</sequence>
<dbReference type="EMBL" id="ML178814">
    <property type="protein sequence ID" value="TFL07538.1"/>
    <property type="molecule type" value="Genomic_DNA"/>
</dbReference>
<protein>
    <submittedName>
        <fullName evidence="2">Uncharacterized protein</fullName>
    </submittedName>
</protein>
<dbReference type="AlphaFoldDB" id="A0A5C3R1K4"/>
<gene>
    <name evidence="2" type="ORF">BDV98DRAFT_27186</name>
</gene>
<feature type="region of interest" description="Disordered" evidence="1">
    <location>
        <begin position="198"/>
        <end position="220"/>
    </location>
</feature>